<organism evidence="1 2">
    <name type="scientific">Nephila pilipes</name>
    <name type="common">Giant wood spider</name>
    <name type="synonym">Nephila maculata</name>
    <dbReference type="NCBI Taxonomy" id="299642"/>
    <lineage>
        <taxon>Eukaryota</taxon>
        <taxon>Metazoa</taxon>
        <taxon>Ecdysozoa</taxon>
        <taxon>Arthropoda</taxon>
        <taxon>Chelicerata</taxon>
        <taxon>Arachnida</taxon>
        <taxon>Araneae</taxon>
        <taxon>Araneomorphae</taxon>
        <taxon>Entelegynae</taxon>
        <taxon>Araneoidea</taxon>
        <taxon>Nephilidae</taxon>
        <taxon>Nephila</taxon>
    </lineage>
</organism>
<dbReference type="AlphaFoldDB" id="A0A8X6U8F7"/>
<gene>
    <name evidence="1" type="ORF">NPIL_337951</name>
</gene>
<evidence type="ECO:0000313" key="2">
    <source>
        <dbReference type="Proteomes" id="UP000887013"/>
    </source>
</evidence>
<name>A0A8X6U8F7_NEPPI</name>
<comment type="caution">
    <text evidence="1">The sequence shown here is derived from an EMBL/GenBank/DDBJ whole genome shotgun (WGS) entry which is preliminary data.</text>
</comment>
<proteinExistence type="predicted"/>
<sequence length="120" mass="13815">MESPGLDSFRQSLQYQVFTEMNSLHRKSQICIQIDGAIKSGLTNEGPGSSFANRMDYCGFCNQPETSPFYQRYHPRDMMSPWIPEKLVEVIVTGWLIPSKEKGIYLRNKPLHITYAKILL</sequence>
<accession>A0A8X6U8F7</accession>
<dbReference type="Proteomes" id="UP000887013">
    <property type="component" value="Unassembled WGS sequence"/>
</dbReference>
<evidence type="ECO:0000313" key="1">
    <source>
        <dbReference type="EMBL" id="GFT91873.1"/>
    </source>
</evidence>
<keyword evidence="2" id="KW-1185">Reference proteome</keyword>
<protein>
    <submittedName>
        <fullName evidence="1">Uncharacterized protein</fullName>
    </submittedName>
</protein>
<dbReference type="EMBL" id="BMAW01120975">
    <property type="protein sequence ID" value="GFT91873.1"/>
    <property type="molecule type" value="Genomic_DNA"/>
</dbReference>
<reference evidence="1" key="1">
    <citation type="submission" date="2020-08" db="EMBL/GenBank/DDBJ databases">
        <title>Multicomponent nature underlies the extraordinary mechanical properties of spider dragline silk.</title>
        <authorList>
            <person name="Kono N."/>
            <person name="Nakamura H."/>
            <person name="Mori M."/>
            <person name="Yoshida Y."/>
            <person name="Ohtoshi R."/>
            <person name="Malay A.D."/>
            <person name="Moran D.A.P."/>
            <person name="Tomita M."/>
            <person name="Numata K."/>
            <person name="Arakawa K."/>
        </authorList>
    </citation>
    <scope>NUCLEOTIDE SEQUENCE</scope>
</reference>